<dbReference type="RefSeq" id="WP_141168399.1">
    <property type="nucleotide sequence ID" value="NZ_VHLH01000050.1"/>
</dbReference>
<evidence type="ECO:0000313" key="2">
    <source>
        <dbReference type="Proteomes" id="UP000320314"/>
    </source>
</evidence>
<name>A0A506TWG1_9HYPH</name>
<dbReference type="AlphaFoldDB" id="A0A506TWG1"/>
<evidence type="ECO:0000313" key="1">
    <source>
        <dbReference type="EMBL" id="TPW25820.1"/>
    </source>
</evidence>
<reference evidence="1 2" key="1">
    <citation type="submission" date="2019-06" db="EMBL/GenBank/DDBJ databases">
        <authorList>
            <person name="Li M."/>
        </authorList>
    </citation>
    <scope>NUCLEOTIDE SEQUENCE [LARGE SCALE GENOMIC DNA]</scope>
    <source>
        <strain evidence="1 2">BGMRC6574</strain>
    </source>
</reference>
<sequence length="106" mass="11406">MAKDKYPAPRSAKTPSPDAEETAIAALGWLAGKPELMDRFLALSGLSVGDLRAASSEPDFLAGLLGFLTNHEPTLMAFCADTGMEPEIVCAAERMLARSDDWQHEI</sequence>
<organism evidence="1 2">
    <name type="scientific">Pararhizobium mangrovi</name>
    <dbReference type="NCBI Taxonomy" id="2590452"/>
    <lineage>
        <taxon>Bacteria</taxon>
        <taxon>Pseudomonadati</taxon>
        <taxon>Pseudomonadota</taxon>
        <taxon>Alphaproteobacteria</taxon>
        <taxon>Hyphomicrobiales</taxon>
        <taxon>Rhizobiaceae</taxon>
        <taxon>Rhizobium/Agrobacterium group</taxon>
        <taxon>Pararhizobium</taxon>
    </lineage>
</organism>
<comment type="caution">
    <text evidence="1">The sequence shown here is derived from an EMBL/GenBank/DDBJ whole genome shotgun (WGS) entry which is preliminary data.</text>
</comment>
<dbReference type="Proteomes" id="UP000320314">
    <property type="component" value="Unassembled WGS sequence"/>
</dbReference>
<dbReference type="Pfam" id="PF12096">
    <property type="entry name" value="DUF3572"/>
    <property type="match status" value="1"/>
</dbReference>
<dbReference type="InterPro" id="IPR021955">
    <property type="entry name" value="DUF3572"/>
</dbReference>
<proteinExistence type="predicted"/>
<dbReference type="EMBL" id="VHLH01000050">
    <property type="protein sequence ID" value="TPW25820.1"/>
    <property type="molecule type" value="Genomic_DNA"/>
</dbReference>
<keyword evidence="2" id="KW-1185">Reference proteome</keyword>
<protein>
    <submittedName>
        <fullName evidence="1">DUF3572 family protein</fullName>
    </submittedName>
</protein>
<gene>
    <name evidence="1" type="ORF">FJU11_17660</name>
</gene>
<dbReference type="OrthoDB" id="7356934at2"/>
<accession>A0A506TWG1</accession>